<feature type="region of interest" description="Disordered" evidence="1">
    <location>
        <begin position="73"/>
        <end position="93"/>
    </location>
</feature>
<reference evidence="3" key="1">
    <citation type="journal article" date="2019" name="Int. J. Syst. Evol. Microbiol.">
        <title>The Global Catalogue of Microorganisms (GCM) 10K type strain sequencing project: providing services to taxonomists for standard genome sequencing and annotation.</title>
        <authorList>
            <consortium name="The Broad Institute Genomics Platform"/>
            <consortium name="The Broad Institute Genome Sequencing Center for Infectious Disease"/>
            <person name="Wu L."/>
            <person name="Ma J."/>
        </authorList>
    </citation>
    <scope>NUCLEOTIDE SEQUENCE [LARGE SCALE GENOMIC DNA]</scope>
    <source>
        <strain evidence="3">JCM 18956</strain>
    </source>
</reference>
<evidence type="ECO:0000313" key="3">
    <source>
        <dbReference type="Proteomes" id="UP001501295"/>
    </source>
</evidence>
<organism evidence="2 3">
    <name type="scientific">Frondihabitans cladoniiphilus</name>
    <dbReference type="NCBI Taxonomy" id="715785"/>
    <lineage>
        <taxon>Bacteria</taxon>
        <taxon>Bacillati</taxon>
        <taxon>Actinomycetota</taxon>
        <taxon>Actinomycetes</taxon>
        <taxon>Micrococcales</taxon>
        <taxon>Microbacteriaceae</taxon>
        <taxon>Frondihabitans</taxon>
    </lineage>
</organism>
<evidence type="ECO:0000313" key="2">
    <source>
        <dbReference type="EMBL" id="GAA4684397.1"/>
    </source>
</evidence>
<gene>
    <name evidence="2" type="ORF">GCM10025780_33000</name>
</gene>
<feature type="compositionally biased region" description="Basic and acidic residues" evidence="1">
    <location>
        <begin position="73"/>
        <end position="83"/>
    </location>
</feature>
<dbReference type="EMBL" id="BAABLM010000010">
    <property type="protein sequence ID" value="GAA4684397.1"/>
    <property type="molecule type" value="Genomic_DNA"/>
</dbReference>
<evidence type="ECO:0000256" key="1">
    <source>
        <dbReference type="SAM" id="MobiDB-lite"/>
    </source>
</evidence>
<sequence length="93" mass="10198">MQGYVLFRDADGQVHRLTENAASRARLVRELTESVPALMTIVGIVLGPEVNRALRIVPESPLVERPVIDRPPVDRPLADRMADDALGDEVLTG</sequence>
<protein>
    <submittedName>
        <fullName evidence="2">Uncharacterized protein</fullName>
    </submittedName>
</protein>
<dbReference type="Proteomes" id="UP001501295">
    <property type="component" value="Unassembled WGS sequence"/>
</dbReference>
<name>A0ABP8WA43_9MICO</name>
<comment type="caution">
    <text evidence="2">The sequence shown here is derived from an EMBL/GenBank/DDBJ whole genome shotgun (WGS) entry which is preliminary data.</text>
</comment>
<accession>A0ABP8WA43</accession>
<proteinExistence type="predicted"/>
<keyword evidence="3" id="KW-1185">Reference proteome</keyword>